<evidence type="ECO:0000313" key="5">
    <source>
        <dbReference type="EMBL" id="MFD1411082.1"/>
    </source>
</evidence>
<name>A0ABW4BNP8_9LACO</name>
<evidence type="ECO:0000313" key="6">
    <source>
        <dbReference type="Proteomes" id="UP001597191"/>
    </source>
</evidence>
<accession>A0ABW4BNP8</accession>
<evidence type="ECO:0000256" key="2">
    <source>
        <dbReference type="ARBA" id="ARBA00023015"/>
    </source>
</evidence>
<dbReference type="InterPro" id="IPR036390">
    <property type="entry name" value="WH_DNA-bd_sf"/>
</dbReference>
<dbReference type="SUPFAM" id="SSF46785">
    <property type="entry name" value="Winged helix' DNA-binding domain"/>
    <property type="match status" value="1"/>
</dbReference>
<reference evidence="6" key="1">
    <citation type="journal article" date="2019" name="Int. J. Syst. Evol. Microbiol.">
        <title>The Global Catalogue of Microorganisms (GCM) 10K type strain sequencing project: providing services to taxonomists for standard genome sequencing and annotation.</title>
        <authorList>
            <consortium name="The Broad Institute Genomics Platform"/>
            <consortium name="The Broad Institute Genome Sequencing Center for Infectious Disease"/>
            <person name="Wu L."/>
            <person name="Ma J."/>
        </authorList>
    </citation>
    <scope>NUCLEOTIDE SEQUENCE [LARGE SCALE GENOMIC DNA]</scope>
    <source>
        <strain evidence="6">CCM 8937</strain>
    </source>
</reference>
<keyword evidence="3" id="KW-0238">DNA-binding</keyword>
<dbReference type="EMBL" id="JBHTOH010000034">
    <property type="protein sequence ID" value="MFD1411082.1"/>
    <property type="molecule type" value="Genomic_DNA"/>
</dbReference>
<organism evidence="5 6">
    <name type="scientific">Lapidilactobacillus gannanensis</name>
    <dbReference type="NCBI Taxonomy" id="2486002"/>
    <lineage>
        <taxon>Bacteria</taxon>
        <taxon>Bacillati</taxon>
        <taxon>Bacillota</taxon>
        <taxon>Bacilli</taxon>
        <taxon>Lactobacillales</taxon>
        <taxon>Lactobacillaceae</taxon>
        <taxon>Lapidilactobacillus</taxon>
    </lineage>
</organism>
<comment type="caution">
    <text evidence="5">The sequence shown here is derived from an EMBL/GenBank/DDBJ whole genome shotgun (WGS) entry which is preliminary data.</text>
</comment>
<comment type="similarity">
    <text evidence="1">Belongs to the BlaI transcriptional regulatory family.</text>
</comment>
<dbReference type="Gene3D" id="1.10.10.10">
    <property type="entry name" value="Winged helix-like DNA-binding domain superfamily/Winged helix DNA-binding domain"/>
    <property type="match status" value="1"/>
</dbReference>
<keyword evidence="4" id="KW-0804">Transcription</keyword>
<evidence type="ECO:0000256" key="1">
    <source>
        <dbReference type="ARBA" id="ARBA00011046"/>
    </source>
</evidence>
<evidence type="ECO:0000256" key="3">
    <source>
        <dbReference type="ARBA" id="ARBA00023125"/>
    </source>
</evidence>
<dbReference type="RefSeq" id="WP_125648814.1">
    <property type="nucleotide sequence ID" value="NZ_JBHTOH010000034.1"/>
</dbReference>
<dbReference type="Proteomes" id="UP001597191">
    <property type="component" value="Unassembled WGS sequence"/>
</dbReference>
<dbReference type="InterPro" id="IPR036388">
    <property type="entry name" value="WH-like_DNA-bd_sf"/>
</dbReference>
<gene>
    <name evidence="5" type="ORF">ACFQ4R_05595</name>
</gene>
<keyword evidence="2" id="KW-0805">Transcription regulation</keyword>
<proteinExistence type="inferred from homology"/>
<keyword evidence="6" id="KW-1185">Reference proteome</keyword>
<protein>
    <submittedName>
        <fullName evidence="5">BlaI/MecI/CopY family transcriptional regulator</fullName>
    </submittedName>
</protein>
<dbReference type="InterPro" id="IPR005650">
    <property type="entry name" value="BlaI_family"/>
</dbReference>
<dbReference type="Pfam" id="PF03965">
    <property type="entry name" value="Penicillinase_R"/>
    <property type="match status" value="1"/>
</dbReference>
<evidence type="ECO:0000256" key="4">
    <source>
        <dbReference type="ARBA" id="ARBA00023163"/>
    </source>
</evidence>
<sequence>MDEPIFTKRELAIMQILWGTNEELSARVISEQTKISKNTIQAVLRKLLEAKYIKTSSIGYSGTVLTRLYRPVMTEEAYLSTVVSKATMERLISNFVAQQENSEYLDHLDNLIQAKKDELS</sequence>